<accession>A0AAX6GYA2</accession>
<dbReference type="EMBL" id="JANAVB010014964">
    <property type="protein sequence ID" value="KAJ6833512.1"/>
    <property type="molecule type" value="Genomic_DNA"/>
</dbReference>
<gene>
    <name evidence="2" type="ORF">M6B38_340095</name>
</gene>
<protein>
    <submittedName>
        <fullName evidence="2">Uncharacterized protein</fullName>
    </submittedName>
</protein>
<reference evidence="2" key="2">
    <citation type="submission" date="2023-04" db="EMBL/GenBank/DDBJ databases">
        <authorList>
            <person name="Bruccoleri R.E."/>
            <person name="Oakeley E.J."/>
            <person name="Faust A.-M."/>
            <person name="Dessus-Babus S."/>
            <person name="Altorfer M."/>
            <person name="Burckhardt D."/>
            <person name="Oertli M."/>
            <person name="Naumann U."/>
            <person name="Petersen F."/>
            <person name="Wong J."/>
        </authorList>
    </citation>
    <scope>NUCLEOTIDE SEQUENCE</scope>
    <source>
        <strain evidence="2">GSM-AAB239-AS_SAM_17_03QT</strain>
        <tissue evidence="2">Leaf</tissue>
    </source>
</reference>
<feature type="region of interest" description="Disordered" evidence="1">
    <location>
        <begin position="1"/>
        <end position="80"/>
    </location>
</feature>
<keyword evidence="3" id="KW-1185">Reference proteome</keyword>
<dbReference type="Proteomes" id="UP001140949">
    <property type="component" value="Unassembled WGS sequence"/>
</dbReference>
<comment type="caution">
    <text evidence="2">The sequence shown here is derived from an EMBL/GenBank/DDBJ whole genome shotgun (WGS) entry which is preliminary data.</text>
</comment>
<organism evidence="2 3">
    <name type="scientific">Iris pallida</name>
    <name type="common">Sweet iris</name>
    <dbReference type="NCBI Taxonomy" id="29817"/>
    <lineage>
        <taxon>Eukaryota</taxon>
        <taxon>Viridiplantae</taxon>
        <taxon>Streptophyta</taxon>
        <taxon>Embryophyta</taxon>
        <taxon>Tracheophyta</taxon>
        <taxon>Spermatophyta</taxon>
        <taxon>Magnoliopsida</taxon>
        <taxon>Liliopsida</taxon>
        <taxon>Asparagales</taxon>
        <taxon>Iridaceae</taxon>
        <taxon>Iridoideae</taxon>
        <taxon>Irideae</taxon>
        <taxon>Iris</taxon>
    </lineage>
</organism>
<name>A0AAX6GYA2_IRIPA</name>
<sequence length="191" mass="20848">MYLAASLSRHDLPNSIHSSTTHVSPPTTTKSVSMRDMGTEMTPLASHEPSRTGTPVRAASPTYSPTFSRPLSPTEPEENSSVIVSADFTGDSDKKLSEEEFRMKTRRDIMALGQQLGKMNIAAWAGKEEQEAVASASSLNAVSVDQPASSTEARAAAWGKQRKPSIWPGLNRKRLKSKLGKIIRKQKLKLK</sequence>
<feature type="compositionally biased region" description="Polar residues" evidence="1">
    <location>
        <begin position="61"/>
        <end position="71"/>
    </location>
</feature>
<dbReference type="AlphaFoldDB" id="A0AAX6GYA2"/>
<reference evidence="2" key="1">
    <citation type="journal article" date="2023" name="GigaByte">
        <title>Genome assembly of the bearded iris, Iris pallida Lam.</title>
        <authorList>
            <person name="Bruccoleri R.E."/>
            <person name="Oakeley E.J."/>
            <person name="Faust A.M.E."/>
            <person name="Altorfer M."/>
            <person name="Dessus-Babus S."/>
            <person name="Burckhardt D."/>
            <person name="Oertli M."/>
            <person name="Naumann U."/>
            <person name="Petersen F."/>
            <person name="Wong J."/>
        </authorList>
    </citation>
    <scope>NUCLEOTIDE SEQUENCE</scope>
    <source>
        <strain evidence="2">GSM-AAB239-AS_SAM_17_03QT</strain>
    </source>
</reference>
<proteinExistence type="predicted"/>
<dbReference type="PANTHER" id="PTHR31471">
    <property type="entry name" value="OS02G0116800 PROTEIN"/>
    <property type="match status" value="1"/>
</dbReference>
<dbReference type="PANTHER" id="PTHR31471:SF1">
    <property type="entry name" value="OS12G0613600 PROTEIN"/>
    <property type="match status" value="1"/>
</dbReference>
<evidence type="ECO:0000313" key="3">
    <source>
        <dbReference type="Proteomes" id="UP001140949"/>
    </source>
</evidence>
<feature type="region of interest" description="Disordered" evidence="1">
    <location>
        <begin position="143"/>
        <end position="170"/>
    </location>
</feature>
<evidence type="ECO:0000256" key="1">
    <source>
        <dbReference type="SAM" id="MobiDB-lite"/>
    </source>
</evidence>
<feature type="compositionally biased region" description="Low complexity" evidence="1">
    <location>
        <begin position="17"/>
        <end position="32"/>
    </location>
</feature>
<evidence type="ECO:0000313" key="2">
    <source>
        <dbReference type="EMBL" id="KAJ6833512.1"/>
    </source>
</evidence>